<dbReference type="GeneID" id="81442167"/>
<evidence type="ECO:0000313" key="2">
    <source>
        <dbReference type="Proteomes" id="UP001147782"/>
    </source>
</evidence>
<name>A0A9W9V0J3_9EURO</name>
<dbReference type="OrthoDB" id="3431997at2759"/>
<dbReference type="Proteomes" id="UP001147782">
    <property type="component" value="Unassembled WGS sequence"/>
</dbReference>
<proteinExistence type="predicted"/>
<organism evidence="1 2">
    <name type="scientific">Penicillium cataractarum</name>
    <dbReference type="NCBI Taxonomy" id="2100454"/>
    <lineage>
        <taxon>Eukaryota</taxon>
        <taxon>Fungi</taxon>
        <taxon>Dikarya</taxon>
        <taxon>Ascomycota</taxon>
        <taxon>Pezizomycotina</taxon>
        <taxon>Eurotiomycetes</taxon>
        <taxon>Eurotiomycetidae</taxon>
        <taxon>Eurotiales</taxon>
        <taxon>Aspergillaceae</taxon>
        <taxon>Penicillium</taxon>
    </lineage>
</organism>
<keyword evidence="2" id="KW-1185">Reference proteome</keyword>
<reference evidence="1" key="1">
    <citation type="submission" date="2022-11" db="EMBL/GenBank/DDBJ databases">
        <authorList>
            <person name="Petersen C."/>
        </authorList>
    </citation>
    <scope>NUCLEOTIDE SEQUENCE</scope>
    <source>
        <strain evidence="1">IBT 29864</strain>
    </source>
</reference>
<sequence>MGSTILLQTPIEYAVTGGYWNSEYQVNLNGSTLYHVVNESPTPDKPNITFFAGSSTDGPIVGSGVSIPFSSDIQITLGDPGLPKTVTSTKLSKKGFISTRYVFELEIDYQMRTFAWKDTSLNESFGPAGSHKLVDEANEIVAVFSPGGGRVKKDGALNVHVDLGETFILMALLTALVLREKVRRSAGGLADNSGMPSTYVPG</sequence>
<dbReference type="RefSeq" id="XP_056551988.1">
    <property type="nucleotide sequence ID" value="XM_056702988.1"/>
</dbReference>
<comment type="caution">
    <text evidence="1">The sequence shown here is derived from an EMBL/GenBank/DDBJ whole genome shotgun (WGS) entry which is preliminary data.</text>
</comment>
<accession>A0A9W9V0J3</accession>
<dbReference type="EMBL" id="JAPZBS010000008">
    <property type="protein sequence ID" value="KAJ5364362.1"/>
    <property type="molecule type" value="Genomic_DNA"/>
</dbReference>
<gene>
    <name evidence="1" type="ORF">N7496_010075</name>
</gene>
<dbReference type="AlphaFoldDB" id="A0A9W9V0J3"/>
<protein>
    <submittedName>
        <fullName evidence="1">Uncharacterized protein</fullName>
    </submittedName>
</protein>
<evidence type="ECO:0000313" key="1">
    <source>
        <dbReference type="EMBL" id="KAJ5364362.1"/>
    </source>
</evidence>
<reference evidence="1" key="2">
    <citation type="journal article" date="2023" name="IMA Fungus">
        <title>Comparative genomic study of the Penicillium genus elucidates a diverse pangenome and 15 lateral gene transfer events.</title>
        <authorList>
            <person name="Petersen C."/>
            <person name="Sorensen T."/>
            <person name="Nielsen M.R."/>
            <person name="Sondergaard T.E."/>
            <person name="Sorensen J.L."/>
            <person name="Fitzpatrick D.A."/>
            <person name="Frisvad J.C."/>
            <person name="Nielsen K.L."/>
        </authorList>
    </citation>
    <scope>NUCLEOTIDE SEQUENCE</scope>
    <source>
        <strain evidence="1">IBT 29864</strain>
    </source>
</reference>